<proteinExistence type="predicted"/>
<feature type="coiled-coil region" evidence="1">
    <location>
        <begin position="184"/>
        <end position="334"/>
    </location>
</feature>
<comment type="caution">
    <text evidence="3">The sequence shown here is derived from an EMBL/GenBank/DDBJ whole genome shotgun (WGS) entry which is preliminary data.</text>
</comment>
<name>A0A9N7VGN0_PLEPL</name>
<evidence type="ECO:0000256" key="2">
    <source>
        <dbReference type="SAM" id="MobiDB-lite"/>
    </source>
</evidence>
<dbReference type="Proteomes" id="UP001153269">
    <property type="component" value="Unassembled WGS sequence"/>
</dbReference>
<keyword evidence="4" id="KW-1185">Reference proteome</keyword>
<evidence type="ECO:0000256" key="1">
    <source>
        <dbReference type="SAM" id="Coils"/>
    </source>
</evidence>
<feature type="compositionally biased region" description="Basic and acidic residues" evidence="2">
    <location>
        <begin position="87"/>
        <end position="111"/>
    </location>
</feature>
<gene>
    <name evidence="3" type="ORF">PLEPLA_LOCUS36834</name>
</gene>
<feature type="region of interest" description="Disordered" evidence="2">
    <location>
        <begin position="85"/>
        <end position="111"/>
    </location>
</feature>
<dbReference type="EMBL" id="CADEAL010004003">
    <property type="protein sequence ID" value="CAB1449154.1"/>
    <property type="molecule type" value="Genomic_DNA"/>
</dbReference>
<protein>
    <submittedName>
        <fullName evidence="3">Uncharacterized protein</fullName>
    </submittedName>
</protein>
<accession>A0A9N7VGN0</accession>
<evidence type="ECO:0000313" key="3">
    <source>
        <dbReference type="EMBL" id="CAB1449154.1"/>
    </source>
</evidence>
<dbReference type="AlphaFoldDB" id="A0A9N7VGN0"/>
<keyword evidence="1" id="KW-0175">Coiled coil</keyword>
<sequence length="335" mass="39552">MQRQDIVASFRAELLKAISQIEALKEGNSALKDLVEQLQEQVKVGEVLLQKEKKKRRRRFRDYIYCREDLTVCQAKCETLEASLHQEQAHSETSRSREVEVDQENQEQKNLQEEVKRKEELVKVEVLLQKEKKKRRRRFRAYIYCREDLTVCQAKCETLEASLHQEQAHSETSRSREVEIDQENQALQVEVNLLKTVQRNLEDELKKKDKLLQTPPYLNCTATLTVKEKEVNKSQLKMQAPRLRKETTLTEGVSSRKVEAVEKENKTLKKQVDNLKDEQKNLQEEVKRKEELVKKEIRKRQASTRSYMDCLHKLSDLEKELENIERIYGQKCQAA</sequence>
<organism evidence="3 4">
    <name type="scientific">Pleuronectes platessa</name>
    <name type="common">European plaice</name>
    <dbReference type="NCBI Taxonomy" id="8262"/>
    <lineage>
        <taxon>Eukaryota</taxon>
        <taxon>Metazoa</taxon>
        <taxon>Chordata</taxon>
        <taxon>Craniata</taxon>
        <taxon>Vertebrata</taxon>
        <taxon>Euteleostomi</taxon>
        <taxon>Actinopterygii</taxon>
        <taxon>Neopterygii</taxon>
        <taxon>Teleostei</taxon>
        <taxon>Neoteleostei</taxon>
        <taxon>Acanthomorphata</taxon>
        <taxon>Carangaria</taxon>
        <taxon>Pleuronectiformes</taxon>
        <taxon>Pleuronectoidei</taxon>
        <taxon>Pleuronectidae</taxon>
        <taxon>Pleuronectes</taxon>
    </lineage>
</organism>
<reference evidence="3" key="1">
    <citation type="submission" date="2020-03" db="EMBL/GenBank/DDBJ databases">
        <authorList>
            <person name="Weist P."/>
        </authorList>
    </citation>
    <scope>NUCLEOTIDE SEQUENCE</scope>
</reference>
<evidence type="ECO:0000313" key="4">
    <source>
        <dbReference type="Proteomes" id="UP001153269"/>
    </source>
</evidence>
<feature type="coiled-coil region" evidence="1">
    <location>
        <begin position="21"/>
        <end position="55"/>
    </location>
</feature>